<accession>A0ABV4X0R5</accession>
<gene>
    <name evidence="2" type="ORF">ACE1CC_05660</name>
</gene>
<dbReference type="InterPro" id="IPR002686">
    <property type="entry name" value="Transposase_17"/>
</dbReference>
<evidence type="ECO:0000313" key="2">
    <source>
        <dbReference type="EMBL" id="MFB2876360.1"/>
    </source>
</evidence>
<dbReference type="PANTHER" id="PTHR33360">
    <property type="entry name" value="TRANSPOSASE FOR INSERTION SEQUENCE ELEMENT IS200"/>
    <property type="match status" value="1"/>
</dbReference>
<dbReference type="EMBL" id="JBHFNQ010000048">
    <property type="protein sequence ID" value="MFB2876360.1"/>
    <property type="molecule type" value="Genomic_DNA"/>
</dbReference>
<dbReference type="SUPFAM" id="SSF143422">
    <property type="entry name" value="Transposase IS200-like"/>
    <property type="match status" value="1"/>
</dbReference>
<keyword evidence="3" id="KW-1185">Reference proteome</keyword>
<dbReference type="Proteomes" id="UP001576774">
    <property type="component" value="Unassembled WGS sequence"/>
</dbReference>
<proteinExistence type="predicted"/>
<dbReference type="InterPro" id="IPR036515">
    <property type="entry name" value="Transposase_17_sf"/>
</dbReference>
<dbReference type="Gene3D" id="3.30.70.1290">
    <property type="entry name" value="Transposase IS200-like"/>
    <property type="match status" value="1"/>
</dbReference>
<name>A0ABV4X0R5_9CYAN</name>
<dbReference type="Pfam" id="PF01797">
    <property type="entry name" value="Y1_Tnp"/>
    <property type="match status" value="1"/>
</dbReference>
<evidence type="ECO:0000313" key="3">
    <source>
        <dbReference type="Proteomes" id="UP001576774"/>
    </source>
</evidence>
<evidence type="ECO:0000259" key="1">
    <source>
        <dbReference type="Pfam" id="PF01797"/>
    </source>
</evidence>
<protein>
    <submittedName>
        <fullName evidence="2">Transposase</fullName>
    </submittedName>
</protein>
<organism evidence="2 3">
    <name type="scientific">Floridaenema aerugineum BLCC-F46</name>
    <dbReference type="NCBI Taxonomy" id="3153654"/>
    <lineage>
        <taxon>Bacteria</taxon>
        <taxon>Bacillati</taxon>
        <taxon>Cyanobacteriota</taxon>
        <taxon>Cyanophyceae</taxon>
        <taxon>Oscillatoriophycideae</taxon>
        <taxon>Aerosakkonematales</taxon>
        <taxon>Aerosakkonemataceae</taxon>
        <taxon>Floridanema</taxon>
        <taxon>Floridanema aerugineum</taxon>
    </lineage>
</organism>
<feature type="domain" description="Transposase IS200-like" evidence="1">
    <location>
        <begin position="3"/>
        <end position="72"/>
    </location>
</feature>
<reference evidence="2 3" key="1">
    <citation type="submission" date="2024-09" db="EMBL/GenBank/DDBJ databases">
        <title>Floridaenema gen nov. (Aerosakkonemataceae, Aerosakkonematales ord. nov., Cyanobacteria) from benthic tropical and subtropical fresh waters, with the description of four new species.</title>
        <authorList>
            <person name="Moretto J.A."/>
            <person name="Berthold D.E."/>
            <person name="Lefler F.W."/>
            <person name="Huang I.-S."/>
            <person name="Laughinghouse H. IV."/>
        </authorList>
    </citation>
    <scope>NUCLEOTIDE SEQUENCE [LARGE SCALE GENOMIC DNA]</scope>
    <source>
        <strain evidence="2 3">BLCC-F46</strain>
    </source>
</reference>
<dbReference type="RefSeq" id="WP_413269498.1">
    <property type="nucleotide sequence ID" value="NZ_JBHFNQ010000048.1"/>
</dbReference>
<comment type="caution">
    <text evidence="2">The sequence shown here is derived from an EMBL/GenBank/DDBJ whole genome shotgun (WGS) entry which is preliminary data.</text>
</comment>
<sequence>MFELVTEHEWRLIALEIQPDHVHFFINAPTHESLADVARWVKGRASHHLRKEFPAIKKTARLMDTDLFRRNY</sequence>